<dbReference type="EMBL" id="CADCVB010000141">
    <property type="protein sequence ID" value="CAA9436872.1"/>
    <property type="molecule type" value="Genomic_DNA"/>
</dbReference>
<gene>
    <name evidence="1" type="ORF">AVDCRST_MAG78-2102</name>
</gene>
<accession>A0A6J4Q8D3</accession>
<dbReference type="AlphaFoldDB" id="A0A6J4Q8D3"/>
<proteinExistence type="predicted"/>
<reference evidence="1" key="1">
    <citation type="submission" date="2020-02" db="EMBL/GenBank/DDBJ databases">
        <authorList>
            <person name="Meier V. D."/>
        </authorList>
    </citation>
    <scope>NUCLEOTIDE SEQUENCE</scope>
    <source>
        <strain evidence="1">AVDCRST_MAG78</strain>
    </source>
</reference>
<name>A0A6J4Q8D3_9ACTN</name>
<sequence length="107" mass="11870">MLERIGAYAASELDPQEARQVERLILEDPETLRLAESYLRMLALLGAVGEETPEAPQSIVDHAIRRAMVSAFFRQAEDFFAGVGRAYVDAFVYYLGLKDPGHAARGI</sequence>
<protein>
    <submittedName>
        <fullName evidence="1">Uncharacterized protein</fullName>
    </submittedName>
</protein>
<evidence type="ECO:0000313" key="1">
    <source>
        <dbReference type="EMBL" id="CAA9436872.1"/>
    </source>
</evidence>
<organism evidence="1">
    <name type="scientific">uncultured Rubrobacteraceae bacterium</name>
    <dbReference type="NCBI Taxonomy" id="349277"/>
    <lineage>
        <taxon>Bacteria</taxon>
        <taxon>Bacillati</taxon>
        <taxon>Actinomycetota</taxon>
        <taxon>Rubrobacteria</taxon>
        <taxon>Rubrobacterales</taxon>
        <taxon>Rubrobacteraceae</taxon>
        <taxon>environmental samples</taxon>
    </lineage>
</organism>